<evidence type="ECO:0000256" key="1">
    <source>
        <dbReference type="SAM" id="Phobius"/>
    </source>
</evidence>
<comment type="caution">
    <text evidence="2">The sequence shown here is derived from an EMBL/GenBank/DDBJ whole genome shotgun (WGS) entry which is preliminary data.</text>
</comment>
<gene>
    <name evidence="2" type="ORF">PMIN01_01383</name>
</gene>
<keyword evidence="1" id="KW-0812">Transmembrane</keyword>
<name>A0A9P6GX80_9PLEO</name>
<proteinExistence type="predicted"/>
<dbReference type="Proteomes" id="UP000756921">
    <property type="component" value="Unassembled WGS sequence"/>
</dbReference>
<feature type="transmembrane region" description="Helical" evidence="1">
    <location>
        <begin position="51"/>
        <end position="70"/>
    </location>
</feature>
<keyword evidence="3" id="KW-1185">Reference proteome</keyword>
<dbReference type="AlphaFoldDB" id="A0A9P6GX80"/>
<protein>
    <submittedName>
        <fullName evidence="2">Uncharacterized protein</fullName>
    </submittedName>
</protein>
<keyword evidence="1" id="KW-0472">Membrane</keyword>
<keyword evidence="1" id="KW-1133">Transmembrane helix</keyword>
<organism evidence="2 3">
    <name type="scientific">Paraphaeosphaeria minitans</name>
    <dbReference type="NCBI Taxonomy" id="565426"/>
    <lineage>
        <taxon>Eukaryota</taxon>
        <taxon>Fungi</taxon>
        <taxon>Dikarya</taxon>
        <taxon>Ascomycota</taxon>
        <taxon>Pezizomycotina</taxon>
        <taxon>Dothideomycetes</taxon>
        <taxon>Pleosporomycetidae</taxon>
        <taxon>Pleosporales</taxon>
        <taxon>Massarineae</taxon>
        <taxon>Didymosphaeriaceae</taxon>
        <taxon>Paraphaeosphaeria</taxon>
    </lineage>
</organism>
<dbReference type="EMBL" id="WJXW01000001">
    <property type="protein sequence ID" value="KAF9741844.1"/>
    <property type="molecule type" value="Genomic_DNA"/>
</dbReference>
<reference evidence="2" key="1">
    <citation type="journal article" date="2020" name="Mol. Plant Microbe Interact.">
        <title>Genome Sequence of the Biocontrol Agent Coniothyrium minitans strain Conio (IMI 134523).</title>
        <authorList>
            <person name="Patel D."/>
            <person name="Shittu T.A."/>
            <person name="Baroncelli R."/>
            <person name="Muthumeenakshi S."/>
            <person name="Osborne T.H."/>
            <person name="Janganan T.K."/>
            <person name="Sreenivasaprasad S."/>
        </authorList>
    </citation>
    <scope>NUCLEOTIDE SEQUENCE</scope>
    <source>
        <strain evidence="2">Conio</strain>
    </source>
</reference>
<evidence type="ECO:0000313" key="3">
    <source>
        <dbReference type="Proteomes" id="UP000756921"/>
    </source>
</evidence>
<accession>A0A9P6GX80</accession>
<sequence length="155" mass="16025">MFACDCVPALVTVTVTVTATATAMAPDPAPAPALAAGGIDWTMVSAVARVGIFFASLVMAWAAWIAGVVARRNVSLPNAPGIWSWSGTNNQPGESLALAREADLSYDPPSLRRLARTAATTTTTTTTTGAARALFEGLNAHLARLRRAPAPDPPL</sequence>
<evidence type="ECO:0000313" key="2">
    <source>
        <dbReference type="EMBL" id="KAF9741844.1"/>
    </source>
</evidence>